<dbReference type="OrthoDB" id="9806130at2"/>
<evidence type="ECO:0000256" key="6">
    <source>
        <dbReference type="ARBA" id="ARBA00023012"/>
    </source>
</evidence>
<feature type="transmembrane region" description="Helical" evidence="8">
    <location>
        <begin position="282"/>
        <end position="302"/>
    </location>
</feature>
<dbReference type="STRING" id="1515612.SKP52_00370"/>
<dbReference type="Pfam" id="PF08448">
    <property type="entry name" value="PAS_4"/>
    <property type="match status" value="1"/>
</dbReference>
<keyword evidence="8" id="KW-0812">Transmembrane</keyword>
<keyword evidence="6" id="KW-0902">Two-component regulatory system</keyword>
<dbReference type="SMART" id="SM01080">
    <property type="entry name" value="CHASE2"/>
    <property type="match status" value="1"/>
</dbReference>
<dbReference type="HOGENOM" id="CLU_016084_0_0_5"/>
<dbReference type="InterPro" id="IPR000014">
    <property type="entry name" value="PAS"/>
</dbReference>
<comment type="catalytic activity">
    <reaction evidence="1">
        <text>ATP + protein L-histidine = ADP + protein N-phospho-L-histidine.</text>
        <dbReference type="EC" id="2.7.13.3"/>
    </reaction>
</comment>
<dbReference type="SUPFAM" id="SSF55874">
    <property type="entry name" value="ATPase domain of HSP90 chaperone/DNA topoisomerase II/histidine kinase"/>
    <property type="match status" value="1"/>
</dbReference>
<dbReference type="GO" id="GO:0000155">
    <property type="term" value="F:phosphorelay sensor kinase activity"/>
    <property type="evidence" value="ECO:0007669"/>
    <property type="project" value="InterPro"/>
</dbReference>
<dbReference type="RefSeq" id="WP_039570453.1">
    <property type="nucleotide sequence ID" value="NZ_CP009122.1"/>
</dbReference>
<dbReference type="InterPro" id="IPR017181">
    <property type="entry name" value="Sig_transdc_His_kin_CHASE2"/>
</dbReference>
<protein>
    <recommendedName>
        <fullName evidence="2">histidine kinase</fullName>
        <ecNumber evidence="2">2.7.13.3</ecNumber>
    </recommendedName>
</protein>
<feature type="domain" description="PAS" evidence="10">
    <location>
        <begin position="416"/>
        <end position="444"/>
    </location>
</feature>
<dbReference type="KEGG" id="sphk:SKP52_00370"/>
<dbReference type="Proteomes" id="UP000030907">
    <property type="component" value="Chromosome"/>
</dbReference>
<dbReference type="GO" id="GO:0005886">
    <property type="term" value="C:plasma membrane"/>
    <property type="evidence" value="ECO:0007669"/>
    <property type="project" value="TreeGrafter"/>
</dbReference>
<name>A0A0A7PAQ1_9SPHN</name>
<dbReference type="Gene3D" id="3.30.565.10">
    <property type="entry name" value="Histidine kinase-like ATPase, C-terminal domain"/>
    <property type="match status" value="1"/>
</dbReference>
<dbReference type="InterPro" id="IPR036097">
    <property type="entry name" value="HisK_dim/P_sf"/>
</dbReference>
<evidence type="ECO:0000259" key="10">
    <source>
        <dbReference type="PROSITE" id="PS50112"/>
    </source>
</evidence>
<dbReference type="InterPro" id="IPR035965">
    <property type="entry name" value="PAS-like_dom_sf"/>
</dbReference>
<dbReference type="Pfam" id="PF02518">
    <property type="entry name" value="HATPase_c"/>
    <property type="match status" value="1"/>
</dbReference>
<evidence type="ECO:0000256" key="1">
    <source>
        <dbReference type="ARBA" id="ARBA00000085"/>
    </source>
</evidence>
<keyword evidence="4" id="KW-0808">Transferase</keyword>
<dbReference type="EMBL" id="CP009122">
    <property type="protein sequence ID" value="AJA07024.1"/>
    <property type="molecule type" value="Genomic_DNA"/>
</dbReference>
<dbReference type="InterPro" id="IPR007890">
    <property type="entry name" value="CHASE2"/>
</dbReference>
<keyword evidence="3" id="KW-0597">Phosphoprotein</keyword>
<dbReference type="InterPro" id="IPR050351">
    <property type="entry name" value="BphY/WalK/GraS-like"/>
</dbReference>
<dbReference type="PRINTS" id="PR00344">
    <property type="entry name" value="BCTRLSENSOR"/>
</dbReference>
<dbReference type="InterPro" id="IPR036890">
    <property type="entry name" value="HATPase_C_sf"/>
</dbReference>
<evidence type="ECO:0000256" key="8">
    <source>
        <dbReference type="SAM" id="Phobius"/>
    </source>
</evidence>
<evidence type="ECO:0000256" key="5">
    <source>
        <dbReference type="ARBA" id="ARBA00022777"/>
    </source>
</evidence>
<evidence type="ECO:0000256" key="4">
    <source>
        <dbReference type="ARBA" id="ARBA00022679"/>
    </source>
</evidence>
<accession>A0A0A7PAQ1</accession>
<dbReference type="InterPro" id="IPR003594">
    <property type="entry name" value="HATPase_dom"/>
</dbReference>
<dbReference type="InterPro" id="IPR005467">
    <property type="entry name" value="His_kinase_dom"/>
</dbReference>
<dbReference type="EC" id="2.7.13.3" evidence="2"/>
<evidence type="ECO:0000313" key="11">
    <source>
        <dbReference type="EMBL" id="AJA07024.1"/>
    </source>
</evidence>
<dbReference type="PANTHER" id="PTHR45453">
    <property type="entry name" value="PHOSPHATE REGULON SENSOR PROTEIN PHOR"/>
    <property type="match status" value="1"/>
</dbReference>
<dbReference type="Gene3D" id="3.30.450.20">
    <property type="entry name" value="PAS domain"/>
    <property type="match status" value="1"/>
</dbReference>
<evidence type="ECO:0000256" key="3">
    <source>
        <dbReference type="ARBA" id="ARBA00022553"/>
    </source>
</evidence>
<keyword evidence="8" id="KW-1133">Transmembrane helix</keyword>
<dbReference type="InterPro" id="IPR013656">
    <property type="entry name" value="PAS_4"/>
</dbReference>
<gene>
    <name evidence="11" type="ORF">SKP52_00370</name>
</gene>
<evidence type="ECO:0000256" key="7">
    <source>
        <dbReference type="ARBA" id="ARBA00023136"/>
    </source>
</evidence>
<proteinExistence type="predicted"/>
<organism evidence="11 12">
    <name type="scientific">Sphingopyxis fribergensis</name>
    <dbReference type="NCBI Taxonomy" id="1515612"/>
    <lineage>
        <taxon>Bacteria</taxon>
        <taxon>Pseudomonadati</taxon>
        <taxon>Pseudomonadota</taxon>
        <taxon>Alphaproteobacteria</taxon>
        <taxon>Sphingomonadales</taxon>
        <taxon>Sphingomonadaceae</taxon>
        <taxon>Sphingopyxis</taxon>
    </lineage>
</organism>
<dbReference type="AlphaFoldDB" id="A0A0A7PAQ1"/>
<feature type="domain" description="Histidine kinase" evidence="9">
    <location>
        <begin position="538"/>
        <end position="754"/>
    </location>
</feature>
<feature type="transmembrane region" description="Helical" evidence="8">
    <location>
        <begin position="309"/>
        <end position="329"/>
    </location>
</feature>
<evidence type="ECO:0000259" key="9">
    <source>
        <dbReference type="PROSITE" id="PS50109"/>
    </source>
</evidence>
<dbReference type="GO" id="GO:0004721">
    <property type="term" value="F:phosphoprotein phosphatase activity"/>
    <property type="evidence" value="ECO:0007669"/>
    <property type="project" value="TreeGrafter"/>
</dbReference>
<dbReference type="GO" id="GO:0016036">
    <property type="term" value="P:cellular response to phosphate starvation"/>
    <property type="evidence" value="ECO:0007669"/>
    <property type="project" value="TreeGrafter"/>
</dbReference>
<keyword evidence="5 11" id="KW-0418">Kinase</keyword>
<dbReference type="PANTHER" id="PTHR45453:SF1">
    <property type="entry name" value="PHOSPHATE REGULON SENSOR PROTEIN PHOR"/>
    <property type="match status" value="1"/>
</dbReference>
<sequence>MNKEYSRTRLKVEWAIILLAASLLVGWVSADRSLLRIDNLIYDRLLQANRPASSDAIIVVAIDDESLRRVGRWPWPRETHAALLDAITDAKPRTIGYDILFTEAADAAGDASLGDAMRRAANVYVPLSFVAPGRNGARFDVQEPIAPVRRAAAAIGHVNLSFDPDGTVRRFSPSFGDSRQRWWHLAELAHGGLRRPPPAGSGAAVLIPFAGPAGHWPTIPAAAVLAGEVPPEFLRDKIVFVGATANALGAGHPIPSGGRMPGVEIQAHIANGLMTGRAMREAGPAAIFFFGIIPLWMAFLAFRFLPRRAAALAAAVMIGAVLFASASALIVFEFWLPPAAALAGLVCSYPLWAWRQLASADKFMRAELDRFRTDSRWLPEPERRFPPGGQLESTIAKLRLAISNARELRHFALDRLDQLPDAILVTDREGHIVLSNAAAASLFGSLGASIAEGDDCLALFTHFHLDPSRDPLPVTRKEGLLKVDCGDLDAATAEGHYYSVRFAPQSAATGAQVGWLIRFLDVSESRASQRQRDDIVQLLTHDMRSPQASIMALLDTAAPDEIDPGFAARIRHYAQRTLGLADGFVQLARAESLEYVIEEIDLNDILIDALDELWPQMTAKNIRAETLGGDERIIVEGERSLLTRALVNIIDNAIKYSPADTCVRCTLRREPDSGAGWLARCTISDEGPGLPADHCETIFARFARGPLGIGQKVEGVGLGLSFVYTVMVRHKGEVRCASEPGQGASFTLTLPALP</sequence>
<reference evidence="11 12" key="1">
    <citation type="journal article" date="2015" name="Int. J. Syst. Evol. Microbiol.">
        <title>Description of Sphingopyxis fribergensis sp. nov. - a soil bacterium with the ability to degrade styrene and phenylacetic acid.</title>
        <authorList>
            <person name="Oelschlagel M."/>
            <person name="Ruckert C."/>
            <person name="Kalinowski J."/>
            <person name="Schmidt G."/>
            <person name="Schlomann M."/>
            <person name="Tischler D."/>
        </authorList>
    </citation>
    <scope>NUCLEOTIDE SEQUENCE [LARGE SCALE GENOMIC DNA]</scope>
    <source>
        <strain evidence="11 12">Kp5.2</strain>
    </source>
</reference>
<keyword evidence="12" id="KW-1185">Reference proteome</keyword>
<dbReference type="SUPFAM" id="SSF47384">
    <property type="entry name" value="Homodimeric domain of signal transducing histidine kinase"/>
    <property type="match status" value="1"/>
</dbReference>
<dbReference type="InterPro" id="IPR004358">
    <property type="entry name" value="Sig_transdc_His_kin-like_C"/>
</dbReference>
<keyword evidence="7 8" id="KW-0472">Membrane</keyword>
<dbReference type="PROSITE" id="PS50109">
    <property type="entry name" value="HIS_KIN"/>
    <property type="match status" value="1"/>
</dbReference>
<evidence type="ECO:0000313" key="12">
    <source>
        <dbReference type="Proteomes" id="UP000030907"/>
    </source>
</evidence>
<dbReference type="Pfam" id="PF05226">
    <property type="entry name" value="CHASE2"/>
    <property type="match status" value="1"/>
</dbReference>
<dbReference type="PROSITE" id="PS50112">
    <property type="entry name" value="PAS"/>
    <property type="match status" value="1"/>
</dbReference>
<dbReference type="SUPFAM" id="SSF55785">
    <property type="entry name" value="PYP-like sensor domain (PAS domain)"/>
    <property type="match status" value="1"/>
</dbReference>
<dbReference type="PIRSF" id="PIRSF037347">
    <property type="entry name" value="STHK_CHASE2_PAS_prd"/>
    <property type="match status" value="1"/>
</dbReference>
<dbReference type="SMART" id="SM00387">
    <property type="entry name" value="HATPase_c"/>
    <property type="match status" value="1"/>
</dbReference>
<evidence type="ECO:0000256" key="2">
    <source>
        <dbReference type="ARBA" id="ARBA00012438"/>
    </source>
</evidence>